<gene>
    <name evidence="1" type="ORF">BpHYR1_010647</name>
</gene>
<protein>
    <submittedName>
        <fullName evidence="1">Uncharacterized protein</fullName>
    </submittedName>
</protein>
<dbReference type="OrthoDB" id="6507355at2759"/>
<proteinExistence type="predicted"/>
<dbReference type="AlphaFoldDB" id="A0A3M7PBX6"/>
<evidence type="ECO:0000313" key="1">
    <source>
        <dbReference type="EMBL" id="RMZ96197.1"/>
    </source>
</evidence>
<sequence>MAIMYLARLSIISLCEYGTELYYVAKEVNPGNVLKARPIEDFWIIYRKKMLISKKLLKDKDHVP</sequence>
<evidence type="ECO:0000313" key="2">
    <source>
        <dbReference type="Proteomes" id="UP000276133"/>
    </source>
</evidence>
<dbReference type="EMBL" id="REGN01012296">
    <property type="protein sequence ID" value="RMZ96197.1"/>
    <property type="molecule type" value="Genomic_DNA"/>
</dbReference>
<accession>A0A3M7PBX6</accession>
<keyword evidence="2" id="KW-1185">Reference proteome</keyword>
<name>A0A3M7PBX6_BRAPC</name>
<comment type="caution">
    <text evidence="1">The sequence shown here is derived from an EMBL/GenBank/DDBJ whole genome shotgun (WGS) entry which is preliminary data.</text>
</comment>
<reference evidence="1 2" key="1">
    <citation type="journal article" date="2018" name="Sci. Rep.">
        <title>Genomic signatures of local adaptation to the degree of environmental predictability in rotifers.</title>
        <authorList>
            <person name="Franch-Gras L."/>
            <person name="Hahn C."/>
            <person name="Garcia-Roger E.M."/>
            <person name="Carmona M.J."/>
            <person name="Serra M."/>
            <person name="Gomez A."/>
        </authorList>
    </citation>
    <scope>NUCLEOTIDE SEQUENCE [LARGE SCALE GENOMIC DNA]</scope>
    <source>
        <strain evidence="1">HYR1</strain>
    </source>
</reference>
<dbReference type="Proteomes" id="UP000276133">
    <property type="component" value="Unassembled WGS sequence"/>
</dbReference>
<organism evidence="1 2">
    <name type="scientific">Brachionus plicatilis</name>
    <name type="common">Marine rotifer</name>
    <name type="synonym">Brachionus muelleri</name>
    <dbReference type="NCBI Taxonomy" id="10195"/>
    <lineage>
        <taxon>Eukaryota</taxon>
        <taxon>Metazoa</taxon>
        <taxon>Spiralia</taxon>
        <taxon>Gnathifera</taxon>
        <taxon>Rotifera</taxon>
        <taxon>Eurotatoria</taxon>
        <taxon>Monogononta</taxon>
        <taxon>Pseudotrocha</taxon>
        <taxon>Ploima</taxon>
        <taxon>Brachionidae</taxon>
        <taxon>Brachionus</taxon>
    </lineage>
</organism>